<sequence length="64" mass="6732">MNINVGGVDRGLRIVAGAVLILLAATGTVGWWGWLGLIALITGLVRFCPLYSLFGISSCKTRGL</sequence>
<evidence type="ECO:0000313" key="3">
    <source>
        <dbReference type="EMBL" id="VVE20344.1"/>
    </source>
</evidence>
<dbReference type="InterPro" id="IPR021309">
    <property type="entry name" value="YgaP-like_TM"/>
</dbReference>
<keyword evidence="4" id="KW-1185">Reference proteome</keyword>
<feature type="domain" description="Inner membrane protein YgaP-like transmembrane" evidence="2">
    <location>
        <begin position="1"/>
        <end position="61"/>
    </location>
</feature>
<feature type="transmembrane region" description="Helical" evidence="1">
    <location>
        <begin position="12"/>
        <end position="32"/>
    </location>
</feature>
<reference evidence="3 4" key="1">
    <citation type="submission" date="2019-08" db="EMBL/GenBank/DDBJ databases">
        <authorList>
            <person name="Peeters C."/>
        </authorList>
    </citation>
    <scope>NUCLEOTIDE SEQUENCE [LARGE SCALE GENOMIC DNA]</scope>
    <source>
        <strain evidence="3 4">LMG 31013</strain>
    </source>
</reference>
<organism evidence="3 4">
    <name type="scientific">Pandoraea terrigena</name>
    <dbReference type="NCBI Taxonomy" id="2508292"/>
    <lineage>
        <taxon>Bacteria</taxon>
        <taxon>Pseudomonadati</taxon>
        <taxon>Pseudomonadota</taxon>
        <taxon>Betaproteobacteria</taxon>
        <taxon>Burkholderiales</taxon>
        <taxon>Burkholderiaceae</taxon>
        <taxon>Pandoraea</taxon>
    </lineage>
</organism>
<dbReference type="Pfam" id="PF11127">
    <property type="entry name" value="YgaP-like_TM"/>
    <property type="match status" value="1"/>
</dbReference>
<name>A0A5E4W9Q5_9BURK</name>
<keyword evidence="1" id="KW-0812">Transmembrane</keyword>
<dbReference type="RefSeq" id="WP_130027368.1">
    <property type="nucleotide sequence ID" value="NZ_CABPRU010000007.1"/>
</dbReference>
<accession>A0A5E4W9Q5</accession>
<feature type="transmembrane region" description="Helical" evidence="1">
    <location>
        <begin position="38"/>
        <end position="56"/>
    </location>
</feature>
<evidence type="ECO:0000256" key="1">
    <source>
        <dbReference type="SAM" id="Phobius"/>
    </source>
</evidence>
<evidence type="ECO:0000313" key="4">
    <source>
        <dbReference type="Proteomes" id="UP000334380"/>
    </source>
</evidence>
<keyword evidence="1" id="KW-1133">Transmembrane helix</keyword>
<dbReference type="AlphaFoldDB" id="A0A5E4W9Q5"/>
<dbReference type="Proteomes" id="UP000334380">
    <property type="component" value="Unassembled WGS sequence"/>
</dbReference>
<evidence type="ECO:0000259" key="2">
    <source>
        <dbReference type="Pfam" id="PF11127"/>
    </source>
</evidence>
<gene>
    <name evidence="3" type="ORF">PTE31013_03126</name>
</gene>
<dbReference type="EMBL" id="CABPRU010000007">
    <property type="protein sequence ID" value="VVE20344.1"/>
    <property type="molecule type" value="Genomic_DNA"/>
</dbReference>
<keyword evidence="1" id="KW-0472">Membrane</keyword>
<protein>
    <recommendedName>
        <fullName evidence="2">Inner membrane protein YgaP-like transmembrane domain-containing protein</fullName>
    </recommendedName>
</protein>
<proteinExistence type="predicted"/>